<accession>A0AAD3RZW4</accession>
<evidence type="ECO:0000313" key="2">
    <source>
        <dbReference type="Proteomes" id="UP001279734"/>
    </source>
</evidence>
<keyword evidence="2" id="KW-1185">Reference proteome</keyword>
<gene>
    <name evidence="1" type="ORF">Nepgr_003582</name>
</gene>
<evidence type="ECO:0000313" key="1">
    <source>
        <dbReference type="EMBL" id="GMH01743.1"/>
    </source>
</evidence>
<dbReference type="AlphaFoldDB" id="A0AAD3RZW4"/>
<dbReference type="Proteomes" id="UP001279734">
    <property type="component" value="Unassembled WGS sequence"/>
</dbReference>
<reference evidence="1" key="1">
    <citation type="submission" date="2023-05" db="EMBL/GenBank/DDBJ databases">
        <title>Nepenthes gracilis genome sequencing.</title>
        <authorList>
            <person name="Fukushima K."/>
        </authorList>
    </citation>
    <scope>NUCLEOTIDE SEQUENCE</scope>
    <source>
        <strain evidence="1">SING2019-196</strain>
    </source>
</reference>
<proteinExistence type="predicted"/>
<protein>
    <submittedName>
        <fullName evidence="1">Uncharacterized protein</fullName>
    </submittedName>
</protein>
<name>A0AAD3RZW4_NEPGR</name>
<dbReference type="EMBL" id="BSYO01000003">
    <property type="protein sequence ID" value="GMH01743.1"/>
    <property type="molecule type" value="Genomic_DNA"/>
</dbReference>
<organism evidence="1 2">
    <name type="scientific">Nepenthes gracilis</name>
    <name type="common">Slender pitcher plant</name>
    <dbReference type="NCBI Taxonomy" id="150966"/>
    <lineage>
        <taxon>Eukaryota</taxon>
        <taxon>Viridiplantae</taxon>
        <taxon>Streptophyta</taxon>
        <taxon>Embryophyta</taxon>
        <taxon>Tracheophyta</taxon>
        <taxon>Spermatophyta</taxon>
        <taxon>Magnoliopsida</taxon>
        <taxon>eudicotyledons</taxon>
        <taxon>Gunneridae</taxon>
        <taxon>Pentapetalae</taxon>
        <taxon>Caryophyllales</taxon>
        <taxon>Nepenthaceae</taxon>
        <taxon>Nepenthes</taxon>
    </lineage>
</organism>
<comment type="caution">
    <text evidence="1">The sequence shown here is derived from an EMBL/GenBank/DDBJ whole genome shotgun (WGS) entry which is preliminary data.</text>
</comment>
<sequence>MKNQLPGVLFCLKKILPSTAADHCSTTSRSSAHQCHILGQKHKHQIEPHRQHYKITNTISGLLLMANSFK</sequence>